<dbReference type="SUPFAM" id="SSF53067">
    <property type="entry name" value="Actin-like ATPase domain"/>
    <property type="match status" value="2"/>
</dbReference>
<dbReference type="EMBL" id="UOFS01000022">
    <property type="protein sequence ID" value="VAW95279.1"/>
    <property type="molecule type" value="Genomic_DNA"/>
</dbReference>
<evidence type="ECO:0000259" key="5">
    <source>
        <dbReference type="Pfam" id="PF02782"/>
    </source>
</evidence>
<sequence length="432" mass="46915">MPTKMSIKKNYLGIDFGTSGCRAVVINQEKHILACTEICYPPDSINANGTHEQDPAIWWLNFIQLINNLSNKIKLSSICRLAIDATSGTVLLADKNGKAISPAIMYNDNRADLEATQIKALVPNNAAIHNSSSGIAKILWLKHHYQPDDSDLYLHQADWLLGQLTGNYTVTDYNNALKSGVDITSLQWPAWIEQLAIKAQQLPSVTIPGTTVGAIKPSLVTQLGFSPELVVITGSTDSTAAVRATGAVNVGDAVSSLGSSLVIKIVSDTAISNSKYGIYSQAYNGKYLVGGSSNSGAAVLKHYFTPTQMRHMSGSINPEKPTGLNYYPLLHNGERFPYNDNNYPACLSPRPDEDIIFFQAILEGIADIEYQCYQRLKEIGCPAVKQIFSVGGGSQNKVWTQIRQSRFSIPIITPKNCDAAYGSALLAQQSIS</sequence>
<evidence type="ECO:0000256" key="2">
    <source>
        <dbReference type="ARBA" id="ARBA00022679"/>
    </source>
</evidence>
<evidence type="ECO:0000256" key="1">
    <source>
        <dbReference type="ARBA" id="ARBA00009156"/>
    </source>
</evidence>
<protein>
    <submittedName>
        <fullName evidence="6">Carbohydrate kinase, FGGY family</fullName>
    </submittedName>
</protein>
<dbReference type="InterPro" id="IPR043129">
    <property type="entry name" value="ATPase_NBD"/>
</dbReference>
<evidence type="ECO:0000256" key="3">
    <source>
        <dbReference type="ARBA" id="ARBA00022777"/>
    </source>
</evidence>
<proteinExistence type="inferred from homology"/>
<evidence type="ECO:0000259" key="4">
    <source>
        <dbReference type="Pfam" id="PF00370"/>
    </source>
</evidence>
<dbReference type="GO" id="GO:0004856">
    <property type="term" value="F:D-xylulokinase activity"/>
    <property type="evidence" value="ECO:0007669"/>
    <property type="project" value="TreeGrafter"/>
</dbReference>
<dbReference type="Gene3D" id="3.30.420.40">
    <property type="match status" value="2"/>
</dbReference>
<dbReference type="GO" id="GO:0005829">
    <property type="term" value="C:cytosol"/>
    <property type="evidence" value="ECO:0007669"/>
    <property type="project" value="TreeGrafter"/>
</dbReference>
<name>A0A3B1AAL6_9ZZZZ</name>
<keyword evidence="3 6" id="KW-0418">Kinase</keyword>
<dbReference type="GO" id="GO:0019150">
    <property type="term" value="F:D-ribulokinase activity"/>
    <property type="evidence" value="ECO:0007669"/>
    <property type="project" value="TreeGrafter"/>
</dbReference>
<dbReference type="AlphaFoldDB" id="A0A3B1AAL6"/>
<reference evidence="6" key="1">
    <citation type="submission" date="2018-06" db="EMBL/GenBank/DDBJ databases">
        <authorList>
            <person name="Zhirakovskaya E."/>
        </authorList>
    </citation>
    <scope>NUCLEOTIDE SEQUENCE</scope>
</reference>
<dbReference type="Pfam" id="PF02782">
    <property type="entry name" value="FGGY_C"/>
    <property type="match status" value="1"/>
</dbReference>
<organism evidence="6">
    <name type="scientific">hydrothermal vent metagenome</name>
    <dbReference type="NCBI Taxonomy" id="652676"/>
    <lineage>
        <taxon>unclassified sequences</taxon>
        <taxon>metagenomes</taxon>
        <taxon>ecological metagenomes</taxon>
    </lineage>
</organism>
<accession>A0A3B1AAL6</accession>
<dbReference type="InterPro" id="IPR018485">
    <property type="entry name" value="FGGY_C"/>
</dbReference>
<keyword evidence="2" id="KW-0808">Transferase</keyword>
<gene>
    <name evidence="6" type="ORF">MNBD_GAMMA22-21</name>
</gene>
<comment type="similarity">
    <text evidence="1">Belongs to the FGGY kinase family.</text>
</comment>
<dbReference type="InterPro" id="IPR018484">
    <property type="entry name" value="FGGY_N"/>
</dbReference>
<dbReference type="PANTHER" id="PTHR10196:SF80">
    <property type="entry name" value="D-RIBULOSE KINASE"/>
    <property type="match status" value="1"/>
</dbReference>
<dbReference type="Pfam" id="PF00370">
    <property type="entry name" value="FGGY_N"/>
    <property type="match status" value="1"/>
</dbReference>
<dbReference type="GO" id="GO:0005997">
    <property type="term" value="P:xylulose metabolic process"/>
    <property type="evidence" value="ECO:0007669"/>
    <property type="project" value="TreeGrafter"/>
</dbReference>
<dbReference type="PANTHER" id="PTHR10196">
    <property type="entry name" value="SUGAR KINASE"/>
    <property type="match status" value="1"/>
</dbReference>
<dbReference type="InterPro" id="IPR000577">
    <property type="entry name" value="Carb_kinase_FGGY"/>
</dbReference>
<evidence type="ECO:0000313" key="6">
    <source>
        <dbReference type="EMBL" id="VAW95279.1"/>
    </source>
</evidence>
<dbReference type="PIRSF" id="PIRSF000538">
    <property type="entry name" value="GlpK"/>
    <property type="match status" value="1"/>
</dbReference>
<feature type="domain" description="Carbohydrate kinase FGGY C-terminal" evidence="5">
    <location>
        <begin position="254"/>
        <end position="427"/>
    </location>
</feature>
<dbReference type="CDD" id="cd07783">
    <property type="entry name" value="ASKHA_NBD_FGGY_SePSK_AtXK1-like"/>
    <property type="match status" value="1"/>
</dbReference>
<feature type="domain" description="Carbohydrate kinase FGGY N-terminal" evidence="4">
    <location>
        <begin position="11"/>
        <end position="241"/>
    </location>
</feature>